<evidence type="ECO:0008006" key="3">
    <source>
        <dbReference type="Google" id="ProtNLM"/>
    </source>
</evidence>
<evidence type="ECO:0000313" key="1">
    <source>
        <dbReference type="EMBL" id="MCG9966124.1"/>
    </source>
</evidence>
<dbReference type="EMBL" id="JACSDI010000024">
    <property type="protein sequence ID" value="MCG9966124.1"/>
    <property type="molecule type" value="Genomic_DNA"/>
</dbReference>
<sequence length="294" mass="32185">MGIMFPLLASTTPVSNLNPPQALVAFSPQSVPALSNISPDMPIDGTKNPNSVYAFGSYLGTGVYRAADQNATVVSIPLNFDFLKDDSSQTWLRLPLSFGFFDYLAKDITEGELPSSVGTMTITPGIEHHWQASINTRMEAYLDVGFGTNFDTDTNVAILASGVSTLYDFTLAGEDSVWVSRLRFAGYSEHVGELTDQFAVLQTGVDIGLSPRWQWLNIQIQPRLFAVGYWYFNALDFSQDAEDETIVSGSYEFGATLAFSKPLGGDLLGVDRIGISYRTGDGLNIWRLLFSLPI</sequence>
<proteinExistence type="predicted"/>
<dbReference type="Proteomes" id="UP000829384">
    <property type="component" value="Unassembled WGS sequence"/>
</dbReference>
<keyword evidence="2" id="KW-1185">Reference proteome</keyword>
<evidence type="ECO:0000313" key="2">
    <source>
        <dbReference type="Proteomes" id="UP000829384"/>
    </source>
</evidence>
<accession>A0ABS9R0P7</accession>
<organism evidence="1 2">
    <name type="scientific">Shewanella cutis</name>
    <dbReference type="NCBI Taxonomy" id="2766780"/>
    <lineage>
        <taxon>Bacteria</taxon>
        <taxon>Pseudomonadati</taxon>
        <taxon>Pseudomonadota</taxon>
        <taxon>Gammaproteobacteria</taxon>
        <taxon>Alteromonadales</taxon>
        <taxon>Shewanellaceae</taxon>
        <taxon>Shewanella</taxon>
    </lineage>
</organism>
<reference evidence="1 2" key="1">
    <citation type="submission" date="2020-08" db="EMBL/GenBank/DDBJ databases">
        <title>Whole genome sequence of Shewanella sp strain PS-2.</title>
        <authorList>
            <person name="Das S.K."/>
        </authorList>
    </citation>
    <scope>NUCLEOTIDE SEQUENCE [LARGE SCALE GENOMIC DNA]</scope>
    <source>
        <strain evidence="1 2">PS-2</strain>
    </source>
</reference>
<gene>
    <name evidence="1" type="ORF">H9J30_19780</name>
</gene>
<protein>
    <recommendedName>
        <fullName evidence="3">Outer membrane protein</fullName>
    </recommendedName>
</protein>
<name>A0ABS9R0P7_9GAMM</name>
<comment type="caution">
    <text evidence="1">The sequence shown here is derived from an EMBL/GenBank/DDBJ whole genome shotgun (WGS) entry which is preliminary data.</text>
</comment>